<dbReference type="PROSITE" id="PS50950">
    <property type="entry name" value="ZF_THAP"/>
    <property type="match status" value="1"/>
</dbReference>
<dbReference type="Proteomes" id="UP001159405">
    <property type="component" value="Unassembled WGS sequence"/>
</dbReference>
<evidence type="ECO:0000256" key="5">
    <source>
        <dbReference type="ARBA" id="ARBA00023125"/>
    </source>
</evidence>
<evidence type="ECO:0000256" key="1">
    <source>
        <dbReference type="ARBA" id="ARBA00001968"/>
    </source>
</evidence>
<keyword evidence="4" id="KW-0862">Zinc</keyword>
<dbReference type="SUPFAM" id="SSF57716">
    <property type="entry name" value="Glucocorticoid receptor-like (DNA-binding domain)"/>
    <property type="match status" value="1"/>
</dbReference>
<evidence type="ECO:0000313" key="10">
    <source>
        <dbReference type="EMBL" id="CAH3177671.1"/>
    </source>
</evidence>
<comment type="caution">
    <text evidence="10">The sequence shown here is derived from an EMBL/GenBank/DDBJ whole genome shotgun (WGS) entry which is preliminary data.</text>
</comment>
<evidence type="ECO:0000259" key="9">
    <source>
        <dbReference type="PROSITE" id="PS50950"/>
    </source>
</evidence>
<keyword evidence="2" id="KW-0479">Metal-binding</keyword>
<reference evidence="10 11" key="1">
    <citation type="submission" date="2022-05" db="EMBL/GenBank/DDBJ databases">
        <authorList>
            <consortium name="Genoscope - CEA"/>
            <person name="William W."/>
        </authorList>
    </citation>
    <scope>NUCLEOTIDE SEQUENCE [LARGE SCALE GENOMIC DNA]</scope>
</reference>
<feature type="region of interest" description="Disordered" evidence="8">
    <location>
        <begin position="104"/>
        <end position="132"/>
    </location>
</feature>
<evidence type="ECO:0000256" key="7">
    <source>
        <dbReference type="SAM" id="Coils"/>
    </source>
</evidence>
<accession>A0ABN8REG8</accession>
<keyword evidence="3 6" id="KW-0863">Zinc-finger</keyword>
<protein>
    <recommendedName>
        <fullName evidence="9">THAP-type domain-containing protein</fullName>
    </recommendedName>
</protein>
<dbReference type="SMART" id="SM00692">
    <property type="entry name" value="DM3"/>
    <property type="match status" value="1"/>
</dbReference>
<feature type="domain" description="THAP-type" evidence="9">
    <location>
        <begin position="8"/>
        <end position="81"/>
    </location>
</feature>
<dbReference type="Pfam" id="PF05485">
    <property type="entry name" value="THAP"/>
    <property type="match status" value="1"/>
</dbReference>
<organism evidence="10 11">
    <name type="scientific">Porites lobata</name>
    <dbReference type="NCBI Taxonomy" id="104759"/>
    <lineage>
        <taxon>Eukaryota</taxon>
        <taxon>Metazoa</taxon>
        <taxon>Cnidaria</taxon>
        <taxon>Anthozoa</taxon>
        <taxon>Hexacorallia</taxon>
        <taxon>Scleractinia</taxon>
        <taxon>Fungiina</taxon>
        <taxon>Poritidae</taxon>
        <taxon>Porites</taxon>
    </lineage>
</organism>
<evidence type="ECO:0000256" key="6">
    <source>
        <dbReference type="PROSITE-ProRule" id="PRU00309"/>
    </source>
</evidence>
<comment type="cofactor">
    <cofactor evidence="1">
        <name>a divalent metal cation</name>
        <dbReference type="ChEBI" id="CHEBI:60240"/>
    </cofactor>
</comment>
<dbReference type="EMBL" id="CALNXK010000228">
    <property type="protein sequence ID" value="CAH3177671.1"/>
    <property type="molecule type" value="Genomic_DNA"/>
</dbReference>
<evidence type="ECO:0000256" key="4">
    <source>
        <dbReference type="ARBA" id="ARBA00022833"/>
    </source>
</evidence>
<dbReference type="Pfam" id="PF13359">
    <property type="entry name" value="DDE_Tnp_4"/>
    <property type="match status" value="1"/>
</dbReference>
<evidence type="ECO:0000313" key="11">
    <source>
        <dbReference type="Proteomes" id="UP001159405"/>
    </source>
</evidence>
<name>A0ABN8REG8_9CNID</name>
<feature type="coiled-coil region" evidence="7">
    <location>
        <begin position="132"/>
        <end position="159"/>
    </location>
</feature>
<dbReference type="SMART" id="SM00980">
    <property type="entry name" value="THAP"/>
    <property type="match status" value="1"/>
</dbReference>
<dbReference type="InterPro" id="IPR027806">
    <property type="entry name" value="HARBI1_dom"/>
</dbReference>
<evidence type="ECO:0000256" key="3">
    <source>
        <dbReference type="ARBA" id="ARBA00022771"/>
    </source>
</evidence>
<proteinExistence type="predicted"/>
<dbReference type="InterPro" id="IPR006612">
    <property type="entry name" value="THAP_Znf"/>
</dbReference>
<dbReference type="PANTHER" id="PTHR23080:SF133">
    <property type="entry name" value="SI:CH211-262I1.5-RELATED"/>
    <property type="match status" value="1"/>
</dbReference>
<dbReference type="PANTHER" id="PTHR23080">
    <property type="entry name" value="THAP DOMAIN PROTEIN"/>
    <property type="match status" value="1"/>
</dbReference>
<keyword evidence="5 6" id="KW-0238">DNA-binding</keyword>
<dbReference type="Pfam" id="PF13613">
    <property type="entry name" value="HTH_Tnp_4"/>
    <property type="match status" value="1"/>
</dbReference>
<feature type="compositionally biased region" description="Polar residues" evidence="8">
    <location>
        <begin position="123"/>
        <end position="132"/>
    </location>
</feature>
<keyword evidence="11" id="KW-1185">Reference proteome</keyword>
<keyword evidence="7" id="KW-0175">Coiled coil</keyword>
<gene>
    <name evidence="10" type="ORF">PLOB_00019440</name>
</gene>
<dbReference type="InterPro" id="IPR027805">
    <property type="entry name" value="Transposase_HTH_dom"/>
</dbReference>
<evidence type="ECO:0000256" key="2">
    <source>
        <dbReference type="ARBA" id="ARBA00022723"/>
    </source>
</evidence>
<evidence type="ECO:0000256" key="8">
    <source>
        <dbReference type="SAM" id="MobiDB-lite"/>
    </source>
</evidence>
<sequence>MASGSGEAGGFTCCVPGCYNNSKKHKGKFSFYNFPGDQNLRRQWLHNISRKDFRPTTGHRVCSAHFEGGSKTYQNNVPTVFPLQKSHPKVIKTPRRLLVRHKEEEIQEETEENKPTCPEENQIDSTNHCNNEPSLEDQIIELRQQIAALESRNSTLECELRFGLEKFKSSDDDMQYYTGMENYAQFKALYDFLDGGTELLGFNNSNLQLDSLEKRGKKRTLLPIDELFLTMARLRVNIPEKVLSDWYKISVSEVSRIFITWVNFMFTRFMQLPIWASKKTVETTMPDCFKFDYPFTRVILDCTEIFIEKPSCFRAQSATYSSYKSHNTAKGLVGISPQGAVTFVSDLFGGHASDRQIVVSSGILDLLEPGDSVMADRGFEIQDLLVSKKASLNIPPFMRCKDQLDPDEEDETRQIASVRIHVERAIERIKNFNILRQIIPNTMAEDINKIWKVCAILTNFKGPLVL</sequence>